<organism evidence="2 3">
    <name type="scientific">Tabrizicola piscis</name>
    <dbReference type="NCBI Taxonomy" id="2494374"/>
    <lineage>
        <taxon>Bacteria</taxon>
        <taxon>Pseudomonadati</taxon>
        <taxon>Pseudomonadota</taxon>
        <taxon>Alphaproteobacteria</taxon>
        <taxon>Rhodobacterales</taxon>
        <taxon>Paracoccaceae</taxon>
        <taxon>Tabrizicola</taxon>
    </lineage>
</organism>
<dbReference type="PANTHER" id="PTHR22603:SF66">
    <property type="entry name" value="ETHANOLAMINE KINASE"/>
    <property type="match status" value="1"/>
</dbReference>
<keyword evidence="2" id="KW-0418">Kinase</keyword>
<dbReference type="AlphaFoldDB" id="A0A3S8U188"/>
<dbReference type="Gene3D" id="3.30.200.20">
    <property type="entry name" value="Phosphorylase Kinase, domain 1"/>
    <property type="match status" value="1"/>
</dbReference>
<dbReference type="InterPro" id="IPR011009">
    <property type="entry name" value="Kinase-like_dom_sf"/>
</dbReference>
<evidence type="ECO:0000259" key="1">
    <source>
        <dbReference type="Pfam" id="PF01636"/>
    </source>
</evidence>
<gene>
    <name evidence="2" type="ORF">EI545_00060</name>
</gene>
<evidence type="ECO:0000313" key="3">
    <source>
        <dbReference type="Proteomes" id="UP000282002"/>
    </source>
</evidence>
<sequence length="295" mass="32626">MTEPVDPIARALALPLWSQKATAVPLGGGITNLNVLVTDGPRRAVVRIGDDIPVHQIMRFNELAASRAAHAAGISPAVIHHEPGALVIDFVEGRTMTASDLQDQDLLEQALALVMHAHRDIPLHLRGPALAFWVFQTLRDYAATLEEGRSRHVPILTALLEEAGMLERAVGRIELVFGHNDLLPANFLHDGRRMWLIDWDYAGWNSPLFDLGGLAANNSLGPAQEEWLLTAYYGTPPDADLWRRYRAMKAAAALREAMWSMVQEIHSELDFDYAAYTADYLATYRAALAAFRTSS</sequence>
<dbReference type="Gene3D" id="3.90.1200.10">
    <property type="match status" value="1"/>
</dbReference>
<name>A0A3S8U188_9RHOB</name>
<dbReference type="GO" id="GO:0005737">
    <property type="term" value="C:cytoplasm"/>
    <property type="evidence" value="ECO:0007669"/>
    <property type="project" value="TreeGrafter"/>
</dbReference>
<dbReference type="GO" id="GO:0006646">
    <property type="term" value="P:phosphatidylethanolamine biosynthetic process"/>
    <property type="evidence" value="ECO:0007669"/>
    <property type="project" value="TreeGrafter"/>
</dbReference>
<keyword evidence="2" id="KW-0808">Transferase</keyword>
<dbReference type="CDD" id="cd05151">
    <property type="entry name" value="ChoK-like"/>
    <property type="match status" value="1"/>
</dbReference>
<dbReference type="InterPro" id="IPR002575">
    <property type="entry name" value="Aminoglycoside_PTrfase"/>
</dbReference>
<dbReference type="EMBL" id="CP034328">
    <property type="protein sequence ID" value="AZL57372.1"/>
    <property type="molecule type" value="Genomic_DNA"/>
</dbReference>
<protein>
    <submittedName>
        <fullName evidence="2">Choline kinase</fullName>
    </submittedName>
</protein>
<proteinExistence type="predicted"/>
<dbReference type="RefSeq" id="WP_125323526.1">
    <property type="nucleotide sequence ID" value="NZ_CP034328.1"/>
</dbReference>
<evidence type="ECO:0000313" key="2">
    <source>
        <dbReference type="EMBL" id="AZL57372.1"/>
    </source>
</evidence>
<keyword evidence="3" id="KW-1185">Reference proteome</keyword>
<dbReference type="Proteomes" id="UP000282002">
    <property type="component" value="Chromosome"/>
</dbReference>
<dbReference type="OrthoDB" id="179763at2"/>
<reference evidence="2 3" key="1">
    <citation type="submission" date="2018-12" db="EMBL/GenBank/DDBJ databases">
        <title>Complete genome sequencing of Tabrizicola sp. K13M18.</title>
        <authorList>
            <person name="Bae J.-W."/>
        </authorList>
    </citation>
    <scope>NUCLEOTIDE SEQUENCE [LARGE SCALE GENOMIC DNA]</scope>
    <source>
        <strain evidence="2 3">K13M18</strain>
    </source>
</reference>
<feature type="domain" description="Aminoglycoside phosphotransferase" evidence="1">
    <location>
        <begin position="23"/>
        <end position="242"/>
    </location>
</feature>
<accession>A0A3S8U188</accession>
<dbReference type="SUPFAM" id="SSF56112">
    <property type="entry name" value="Protein kinase-like (PK-like)"/>
    <property type="match status" value="1"/>
</dbReference>
<dbReference type="PANTHER" id="PTHR22603">
    <property type="entry name" value="CHOLINE/ETHANOALAMINE KINASE"/>
    <property type="match status" value="1"/>
</dbReference>
<dbReference type="KEGG" id="taw:EI545_00060"/>
<dbReference type="GO" id="GO:0004305">
    <property type="term" value="F:ethanolamine kinase activity"/>
    <property type="evidence" value="ECO:0007669"/>
    <property type="project" value="TreeGrafter"/>
</dbReference>
<dbReference type="Pfam" id="PF01636">
    <property type="entry name" value="APH"/>
    <property type="match status" value="1"/>
</dbReference>